<feature type="chain" id="PRO_5001520271" description="Single domain-containing protein" evidence="3">
    <location>
        <begin position="21"/>
        <end position="110"/>
    </location>
</feature>
<dbReference type="EMBL" id="GBBL01002492">
    <property type="protein sequence ID" value="JAC24828.1"/>
    <property type="molecule type" value="mRNA"/>
</dbReference>
<comment type="subcellular location">
    <subcellularLocation>
        <location evidence="1">Secreted</location>
    </subcellularLocation>
</comment>
<name>A0A023FVQ3_AMBPA</name>
<feature type="non-terminal residue" evidence="5">
    <location>
        <position position="1"/>
    </location>
</feature>
<evidence type="ECO:0000259" key="4">
    <source>
        <dbReference type="SMART" id="SM01318"/>
    </source>
</evidence>
<keyword evidence="2" id="KW-0964">Secreted</keyword>
<accession>A0A023FVQ3</accession>
<evidence type="ECO:0000313" key="5">
    <source>
        <dbReference type="EMBL" id="JAC24828.1"/>
    </source>
</evidence>
<dbReference type="SMART" id="SM01318">
    <property type="entry name" value="SVWC"/>
    <property type="match status" value="1"/>
</dbReference>
<evidence type="ECO:0000256" key="2">
    <source>
        <dbReference type="ARBA" id="ARBA00022525"/>
    </source>
</evidence>
<reference evidence="5" key="1">
    <citation type="submission" date="2014-03" db="EMBL/GenBank/DDBJ databases">
        <title>The sialotranscriptome of Amblyomma triste, Amblyomma parvum and Amblyomma cajennense ticks, uncovered by 454-based RNA-seq.</title>
        <authorList>
            <person name="Garcia G.R."/>
            <person name="Gardinassi L.G."/>
            <person name="Ribeiro J.M."/>
            <person name="Anatrielo E."/>
            <person name="Ferreira B.R."/>
            <person name="Moreira H.N."/>
            <person name="Mafra C."/>
            <person name="Olegario M.M."/>
            <person name="Szabo P.J."/>
            <person name="Miranda-Santos I.K."/>
            <person name="Maruyama S.R."/>
        </authorList>
    </citation>
    <scope>NUCLEOTIDE SEQUENCE</scope>
    <source>
        <strain evidence="5">Araguapaz</strain>
        <tissue evidence="5">Salivary glands</tissue>
    </source>
</reference>
<proteinExistence type="evidence at transcript level"/>
<dbReference type="GO" id="GO:0005576">
    <property type="term" value="C:extracellular region"/>
    <property type="evidence" value="ECO:0007669"/>
    <property type="project" value="UniProtKB-SubCell"/>
</dbReference>
<protein>
    <recommendedName>
        <fullName evidence="4">Single domain-containing protein</fullName>
    </recommendedName>
</protein>
<feature type="domain" description="Single" evidence="4">
    <location>
        <begin position="43"/>
        <end position="108"/>
    </location>
</feature>
<dbReference type="AlphaFoldDB" id="A0A023FVQ3"/>
<sequence length="110" mass="12693">TNMMKTVAILFIFGAHLAVAANDYNPGRDKALHIQEDEGIAECWYRGHNISKYVPKLMERPCQRWTCLYENYFPKLIVEGCDSLWAHGKYSYEGTQNGRKVFPACCKNKK</sequence>
<dbReference type="Pfam" id="PF15430">
    <property type="entry name" value="SVWC"/>
    <property type="match status" value="1"/>
</dbReference>
<keyword evidence="3" id="KW-0732">Signal</keyword>
<feature type="signal peptide" evidence="3">
    <location>
        <begin position="1"/>
        <end position="20"/>
    </location>
</feature>
<dbReference type="InterPro" id="IPR029277">
    <property type="entry name" value="SVWC_dom"/>
</dbReference>
<evidence type="ECO:0000256" key="3">
    <source>
        <dbReference type="SAM" id="SignalP"/>
    </source>
</evidence>
<organism evidence="5">
    <name type="scientific">Amblyomma parvum</name>
    <name type="common">South American tick</name>
    <dbReference type="NCBI Taxonomy" id="251391"/>
    <lineage>
        <taxon>Eukaryota</taxon>
        <taxon>Metazoa</taxon>
        <taxon>Ecdysozoa</taxon>
        <taxon>Arthropoda</taxon>
        <taxon>Chelicerata</taxon>
        <taxon>Arachnida</taxon>
        <taxon>Acari</taxon>
        <taxon>Parasitiformes</taxon>
        <taxon>Ixodida</taxon>
        <taxon>Ixodoidea</taxon>
        <taxon>Ixodidae</taxon>
        <taxon>Amblyomminae</taxon>
        <taxon>Amblyomma</taxon>
    </lineage>
</organism>
<evidence type="ECO:0000256" key="1">
    <source>
        <dbReference type="ARBA" id="ARBA00004613"/>
    </source>
</evidence>